<dbReference type="AlphaFoldDB" id="A0A6J7ZWX5"/>
<sequence length="185" mass="20593">MVCYQNNAVSCAIVGDGMVGKTCLAKRFAGSQFSDKYVATVAETSNGSVSAYGDKYSVNIYENENQSARSKTITESDVIVVCYSAVDKESFENIKSFWIPMVRKLNKKKPIVLVATHSDMRDENNTDHVSDSEGQNFMKSINADYYNKCSAATNEGVKNVFESVVCAAIRYRKKKTNVLKRVFAR</sequence>
<dbReference type="PRINTS" id="PR00449">
    <property type="entry name" value="RASTRNSFRMNG"/>
</dbReference>
<dbReference type="GO" id="GO:0003924">
    <property type="term" value="F:GTPase activity"/>
    <property type="evidence" value="ECO:0007669"/>
    <property type="project" value="InterPro"/>
</dbReference>
<name>A0A6J7ZWX5_MYTCO</name>
<dbReference type="GO" id="GO:0005525">
    <property type="term" value="F:GTP binding"/>
    <property type="evidence" value="ECO:0007669"/>
    <property type="project" value="UniProtKB-KW"/>
</dbReference>
<dbReference type="Proteomes" id="UP000507470">
    <property type="component" value="Unassembled WGS sequence"/>
</dbReference>
<dbReference type="NCBIfam" id="TIGR00231">
    <property type="entry name" value="small_GTP"/>
    <property type="match status" value="1"/>
</dbReference>
<protein>
    <recommendedName>
        <fullName evidence="5">CDC42</fullName>
    </recommendedName>
</protein>
<reference evidence="3 4" key="1">
    <citation type="submission" date="2020-06" db="EMBL/GenBank/DDBJ databases">
        <authorList>
            <person name="Li R."/>
            <person name="Bekaert M."/>
        </authorList>
    </citation>
    <scope>NUCLEOTIDE SEQUENCE [LARGE SCALE GENOMIC DNA]</scope>
    <source>
        <strain evidence="4">wild</strain>
    </source>
</reference>
<dbReference type="Gene3D" id="3.40.50.300">
    <property type="entry name" value="P-loop containing nucleotide triphosphate hydrolases"/>
    <property type="match status" value="1"/>
</dbReference>
<dbReference type="SUPFAM" id="SSF52540">
    <property type="entry name" value="P-loop containing nucleoside triphosphate hydrolases"/>
    <property type="match status" value="1"/>
</dbReference>
<dbReference type="GO" id="GO:0007264">
    <property type="term" value="P:small GTPase-mediated signal transduction"/>
    <property type="evidence" value="ECO:0007669"/>
    <property type="project" value="InterPro"/>
</dbReference>
<keyword evidence="1" id="KW-0547">Nucleotide-binding</keyword>
<keyword evidence="2" id="KW-0342">GTP-binding</keyword>
<dbReference type="InterPro" id="IPR027417">
    <property type="entry name" value="P-loop_NTPase"/>
</dbReference>
<dbReference type="SMART" id="SM00174">
    <property type="entry name" value="RHO"/>
    <property type="match status" value="1"/>
</dbReference>
<dbReference type="InterPro" id="IPR005225">
    <property type="entry name" value="Small_GTP-bd"/>
</dbReference>
<dbReference type="InterPro" id="IPR003578">
    <property type="entry name" value="Small_GTPase_Rho"/>
</dbReference>
<evidence type="ECO:0000313" key="3">
    <source>
        <dbReference type="EMBL" id="CAC5357301.1"/>
    </source>
</evidence>
<dbReference type="InterPro" id="IPR001806">
    <property type="entry name" value="Small_GTPase"/>
</dbReference>
<dbReference type="SMART" id="SM00175">
    <property type="entry name" value="RAB"/>
    <property type="match status" value="1"/>
</dbReference>
<dbReference type="EMBL" id="CACVKT020000202">
    <property type="protein sequence ID" value="CAC5357301.1"/>
    <property type="molecule type" value="Genomic_DNA"/>
</dbReference>
<dbReference type="PANTHER" id="PTHR24072">
    <property type="entry name" value="RHO FAMILY GTPASE"/>
    <property type="match status" value="1"/>
</dbReference>
<dbReference type="OrthoDB" id="25896at2759"/>
<proteinExistence type="predicted"/>
<dbReference type="PROSITE" id="PS51421">
    <property type="entry name" value="RAS"/>
    <property type="match status" value="1"/>
</dbReference>
<dbReference type="Pfam" id="PF00071">
    <property type="entry name" value="Ras"/>
    <property type="match status" value="1"/>
</dbReference>
<accession>A0A6J7ZWX5</accession>
<evidence type="ECO:0000256" key="1">
    <source>
        <dbReference type="ARBA" id="ARBA00022741"/>
    </source>
</evidence>
<dbReference type="SMART" id="SM00173">
    <property type="entry name" value="RAS"/>
    <property type="match status" value="1"/>
</dbReference>
<organism evidence="3 4">
    <name type="scientific">Mytilus coruscus</name>
    <name type="common">Sea mussel</name>
    <dbReference type="NCBI Taxonomy" id="42192"/>
    <lineage>
        <taxon>Eukaryota</taxon>
        <taxon>Metazoa</taxon>
        <taxon>Spiralia</taxon>
        <taxon>Lophotrochozoa</taxon>
        <taxon>Mollusca</taxon>
        <taxon>Bivalvia</taxon>
        <taxon>Autobranchia</taxon>
        <taxon>Pteriomorphia</taxon>
        <taxon>Mytilida</taxon>
        <taxon>Mytiloidea</taxon>
        <taxon>Mytilidae</taxon>
        <taxon>Mytilinae</taxon>
        <taxon>Mytilus</taxon>
    </lineage>
</organism>
<evidence type="ECO:0000256" key="2">
    <source>
        <dbReference type="ARBA" id="ARBA00023134"/>
    </source>
</evidence>
<dbReference type="PROSITE" id="PS51420">
    <property type="entry name" value="RHO"/>
    <property type="match status" value="1"/>
</dbReference>
<evidence type="ECO:0008006" key="5">
    <source>
        <dbReference type="Google" id="ProtNLM"/>
    </source>
</evidence>
<dbReference type="PROSITE" id="PS51419">
    <property type="entry name" value="RAB"/>
    <property type="match status" value="1"/>
</dbReference>
<keyword evidence="4" id="KW-1185">Reference proteome</keyword>
<gene>
    <name evidence="3" type="ORF">MCOR_1031</name>
</gene>
<evidence type="ECO:0000313" key="4">
    <source>
        <dbReference type="Proteomes" id="UP000507470"/>
    </source>
</evidence>